<evidence type="ECO:0000313" key="8">
    <source>
        <dbReference type="Proteomes" id="UP001597101"/>
    </source>
</evidence>
<keyword evidence="5 6" id="KW-0949">S-adenosyl-L-methionine</keyword>
<comment type="catalytic activity">
    <reaction evidence="6">
        <text>guanosine(527) in 16S rRNA + S-adenosyl-L-methionine = N(7)-methylguanosine(527) in 16S rRNA + S-adenosyl-L-homocysteine</text>
        <dbReference type="Rhea" id="RHEA:42732"/>
        <dbReference type="Rhea" id="RHEA-COMP:10209"/>
        <dbReference type="Rhea" id="RHEA-COMP:10210"/>
        <dbReference type="ChEBI" id="CHEBI:57856"/>
        <dbReference type="ChEBI" id="CHEBI:59789"/>
        <dbReference type="ChEBI" id="CHEBI:74269"/>
        <dbReference type="ChEBI" id="CHEBI:74480"/>
        <dbReference type="EC" id="2.1.1.170"/>
    </reaction>
</comment>
<comment type="caution">
    <text evidence="6">Lacks conserved residue(s) required for the propagation of feature annotation.</text>
</comment>
<feature type="binding site" evidence="6">
    <location>
        <position position="81"/>
    </location>
    <ligand>
        <name>S-adenosyl-L-methionine</name>
        <dbReference type="ChEBI" id="CHEBI:59789"/>
    </ligand>
</feature>
<evidence type="ECO:0000256" key="3">
    <source>
        <dbReference type="ARBA" id="ARBA00022603"/>
    </source>
</evidence>
<evidence type="ECO:0000256" key="4">
    <source>
        <dbReference type="ARBA" id="ARBA00022679"/>
    </source>
</evidence>
<organism evidence="7 8">
    <name type="scientific">Pseudahrensia aquimaris</name>
    <dbReference type="NCBI Taxonomy" id="744461"/>
    <lineage>
        <taxon>Bacteria</taxon>
        <taxon>Pseudomonadati</taxon>
        <taxon>Pseudomonadota</taxon>
        <taxon>Alphaproteobacteria</taxon>
        <taxon>Hyphomicrobiales</taxon>
        <taxon>Ahrensiaceae</taxon>
        <taxon>Pseudahrensia</taxon>
    </lineage>
</organism>
<evidence type="ECO:0000256" key="1">
    <source>
        <dbReference type="ARBA" id="ARBA00022490"/>
    </source>
</evidence>
<sequence length="218" mass="23194">MAECPKAVASQISSLWPVSRETQQRLETYVGLLEQWQRRINLVAPSTMDDVWSRHILDSVQTLAAASAAKTWIDIGSGAGFPGLVTAILLSEAGEGTVHLIESVGKKCAFMSAVVREVGLRGGSVDVQVHGDRIENVLRSAQKPDAVSARALGPLVDLLHLTDGLLVDGCVGVFAKGRGHEAEIALASEVFDFNIELKNSVLGDGSVLLTVSNVRRIG</sequence>
<dbReference type="Proteomes" id="UP001597101">
    <property type="component" value="Unassembled WGS sequence"/>
</dbReference>
<protein>
    <recommendedName>
        <fullName evidence="6">Ribosomal RNA small subunit methyltransferase G</fullName>
        <ecNumber evidence="6">2.1.1.170</ecNumber>
    </recommendedName>
    <alternativeName>
        <fullName evidence="6">16S rRNA 7-methylguanosine methyltransferase</fullName>
        <shortName evidence="6">16S rRNA m7G methyltransferase</shortName>
    </alternativeName>
</protein>
<evidence type="ECO:0000256" key="6">
    <source>
        <dbReference type="HAMAP-Rule" id="MF_00074"/>
    </source>
</evidence>
<feature type="binding site" evidence="6">
    <location>
        <position position="76"/>
    </location>
    <ligand>
        <name>S-adenosyl-L-methionine</name>
        <dbReference type="ChEBI" id="CHEBI:59789"/>
    </ligand>
</feature>
<keyword evidence="1 6" id="KW-0963">Cytoplasm</keyword>
<keyword evidence="3 6" id="KW-0489">Methyltransferase</keyword>
<dbReference type="EMBL" id="JBHTJV010000009">
    <property type="protein sequence ID" value="MFD0916729.1"/>
    <property type="molecule type" value="Genomic_DNA"/>
</dbReference>
<name>A0ABW3FFN6_9HYPH</name>
<keyword evidence="8" id="KW-1185">Reference proteome</keyword>
<keyword evidence="4 6" id="KW-0808">Transferase</keyword>
<evidence type="ECO:0000256" key="5">
    <source>
        <dbReference type="ARBA" id="ARBA00022691"/>
    </source>
</evidence>
<dbReference type="InterPro" id="IPR003682">
    <property type="entry name" value="rRNA_ssu_MeTfrase_G"/>
</dbReference>
<comment type="similarity">
    <text evidence="6">Belongs to the methyltransferase superfamily. RNA methyltransferase RsmG family.</text>
</comment>
<dbReference type="EC" id="2.1.1.170" evidence="6"/>
<accession>A0ABW3FFN6</accession>
<dbReference type="GO" id="GO:0032259">
    <property type="term" value="P:methylation"/>
    <property type="evidence" value="ECO:0007669"/>
    <property type="project" value="UniProtKB-KW"/>
</dbReference>
<dbReference type="HAMAP" id="MF_00074">
    <property type="entry name" value="16SrRNA_methyltr_G"/>
    <property type="match status" value="1"/>
</dbReference>
<proteinExistence type="inferred from homology"/>
<dbReference type="NCBIfam" id="TIGR00138">
    <property type="entry name" value="rsmG_gidB"/>
    <property type="match status" value="1"/>
</dbReference>
<dbReference type="PANTHER" id="PTHR31760">
    <property type="entry name" value="S-ADENOSYL-L-METHIONINE-DEPENDENT METHYLTRANSFERASES SUPERFAMILY PROTEIN"/>
    <property type="match status" value="1"/>
</dbReference>
<reference evidence="8" key="1">
    <citation type="journal article" date="2019" name="Int. J. Syst. Evol. Microbiol.">
        <title>The Global Catalogue of Microorganisms (GCM) 10K type strain sequencing project: providing services to taxonomists for standard genome sequencing and annotation.</title>
        <authorList>
            <consortium name="The Broad Institute Genomics Platform"/>
            <consortium name="The Broad Institute Genome Sequencing Center for Infectious Disease"/>
            <person name="Wu L."/>
            <person name="Ma J."/>
        </authorList>
    </citation>
    <scope>NUCLEOTIDE SEQUENCE [LARGE SCALE GENOMIC DNA]</scope>
    <source>
        <strain evidence="8">CCUG 60023</strain>
    </source>
</reference>
<evidence type="ECO:0000313" key="7">
    <source>
        <dbReference type="EMBL" id="MFD0916729.1"/>
    </source>
</evidence>
<comment type="function">
    <text evidence="6">Specifically methylates the N7 position of guanine in position 527 of 16S rRNA.</text>
</comment>
<feature type="binding site" evidence="6">
    <location>
        <begin position="134"/>
        <end position="135"/>
    </location>
    <ligand>
        <name>S-adenosyl-L-methionine</name>
        <dbReference type="ChEBI" id="CHEBI:59789"/>
    </ligand>
</feature>
<dbReference type="SUPFAM" id="SSF53335">
    <property type="entry name" value="S-adenosyl-L-methionine-dependent methyltransferases"/>
    <property type="match status" value="1"/>
</dbReference>
<comment type="caution">
    <text evidence="7">The sequence shown here is derived from an EMBL/GenBank/DDBJ whole genome shotgun (WGS) entry which is preliminary data.</text>
</comment>
<gene>
    <name evidence="6 7" type="primary">rsmG</name>
    <name evidence="7" type="ORF">ACFQ14_09945</name>
</gene>
<dbReference type="PANTHER" id="PTHR31760:SF0">
    <property type="entry name" value="S-ADENOSYL-L-METHIONINE-DEPENDENT METHYLTRANSFERASES SUPERFAMILY PROTEIN"/>
    <property type="match status" value="1"/>
</dbReference>
<keyword evidence="2 6" id="KW-0698">rRNA processing</keyword>
<dbReference type="GO" id="GO:0008168">
    <property type="term" value="F:methyltransferase activity"/>
    <property type="evidence" value="ECO:0007669"/>
    <property type="project" value="UniProtKB-KW"/>
</dbReference>
<dbReference type="RefSeq" id="WP_377212583.1">
    <property type="nucleotide sequence ID" value="NZ_JBHTJV010000009.1"/>
</dbReference>
<dbReference type="Gene3D" id="3.40.50.150">
    <property type="entry name" value="Vaccinia Virus protein VP39"/>
    <property type="match status" value="1"/>
</dbReference>
<feature type="binding site" evidence="6">
    <location>
        <position position="150"/>
    </location>
    <ligand>
        <name>S-adenosyl-L-methionine</name>
        <dbReference type="ChEBI" id="CHEBI:59789"/>
    </ligand>
</feature>
<dbReference type="Pfam" id="PF02527">
    <property type="entry name" value="GidB"/>
    <property type="match status" value="1"/>
</dbReference>
<comment type="subcellular location">
    <subcellularLocation>
        <location evidence="6">Cytoplasm</location>
    </subcellularLocation>
</comment>
<dbReference type="InterPro" id="IPR029063">
    <property type="entry name" value="SAM-dependent_MTases_sf"/>
</dbReference>
<evidence type="ECO:0000256" key="2">
    <source>
        <dbReference type="ARBA" id="ARBA00022552"/>
    </source>
</evidence>